<sequence>MSCFRPSYVTFNRGQFGKFGGRLTQGVLDAYADSETEVVPVPCGHCIGCRLDRSKAWSDRMLLEYNTDRDTYSKHTALFVTLTYDEVSLPRFVCSDGMTRGNLNVVDIQNFMKRLRKFLNHKVRFFCAGEYGDTTFRPHYHMILFGCSLSDFPDIAVYSHDFELHQDLFFSPTLDRVWGKGSCKFCPASYGTMAYVAQYVIKKQFVCDNVDSFYRGRKPPFITMSRRPGIGSDFFGEDCFDDDLLVPSVAVNDGDDVHIVKIPRSYLEKLKLTNQDLYDNIMSNRRSLASSADSFVKEQVGDRYFDYLRSCESSVYRRSKSLHNRNKV</sequence>
<feature type="domain" description="Replication-associated protein ORF2/G2P" evidence="1">
    <location>
        <begin position="78"/>
        <end position="203"/>
    </location>
</feature>
<organism evidence="2">
    <name type="scientific">Microvirus mar25</name>
    <dbReference type="NCBI Taxonomy" id="2851158"/>
    <lineage>
        <taxon>Viruses</taxon>
        <taxon>Monodnaviria</taxon>
        <taxon>Sangervirae</taxon>
        <taxon>Phixviricota</taxon>
        <taxon>Malgrandaviricetes</taxon>
        <taxon>Petitvirales</taxon>
        <taxon>Microviridae</taxon>
    </lineage>
</organism>
<dbReference type="Pfam" id="PF23343">
    <property type="entry name" value="REP_ORF2-G2P"/>
    <property type="match status" value="1"/>
</dbReference>
<name>A0A8F5MJ32_9VIRU</name>
<protein>
    <submittedName>
        <fullName evidence="2">Replication initiator protein</fullName>
    </submittedName>
</protein>
<accession>A0A8F5MJ32</accession>
<evidence type="ECO:0000259" key="1">
    <source>
        <dbReference type="Pfam" id="PF23343"/>
    </source>
</evidence>
<reference evidence="2" key="1">
    <citation type="submission" date="2021-04" db="EMBL/GenBank/DDBJ databases">
        <title>Genomes of microviruses identified in yellow-bellied marmot fecal samples.</title>
        <authorList>
            <person name="Varsani A."/>
            <person name="Kraberger S."/>
            <person name="Chatterjee A."/>
            <person name="Richet C."/>
            <person name="Fontenele R.S."/>
            <person name="Schmidlin K."/>
            <person name="Blumstein D.T."/>
        </authorList>
    </citation>
    <scope>NUCLEOTIDE SEQUENCE</scope>
    <source>
        <strain evidence="2">Mar25</strain>
    </source>
</reference>
<dbReference type="EMBL" id="MZ089771">
    <property type="protein sequence ID" value="QXN75108.1"/>
    <property type="molecule type" value="Genomic_DNA"/>
</dbReference>
<proteinExistence type="predicted"/>
<evidence type="ECO:0000313" key="2">
    <source>
        <dbReference type="EMBL" id="QXN75108.1"/>
    </source>
</evidence>
<dbReference type="InterPro" id="IPR056906">
    <property type="entry name" value="ORF2/G2P_dom"/>
</dbReference>